<dbReference type="AlphaFoldDB" id="U5CX33"/>
<accession>U5CX33</accession>
<dbReference type="Proteomes" id="UP000017836">
    <property type="component" value="Unassembled WGS sequence"/>
</dbReference>
<evidence type="ECO:0000313" key="2">
    <source>
        <dbReference type="EMBL" id="ERM96749.1"/>
    </source>
</evidence>
<feature type="compositionally biased region" description="Acidic residues" evidence="1">
    <location>
        <begin position="1"/>
        <end position="12"/>
    </location>
</feature>
<protein>
    <submittedName>
        <fullName evidence="2">Uncharacterized protein</fullName>
    </submittedName>
</protein>
<name>U5CX33_AMBTC</name>
<feature type="non-terminal residue" evidence="2">
    <location>
        <position position="96"/>
    </location>
</feature>
<organism evidence="2 3">
    <name type="scientific">Amborella trichopoda</name>
    <dbReference type="NCBI Taxonomy" id="13333"/>
    <lineage>
        <taxon>Eukaryota</taxon>
        <taxon>Viridiplantae</taxon>
        <taxon>Streptophyta</taxon>
        <taxon>Embryophyta</taxon>
        <taxon>Tracheophyta</taxon>
        <taxon>Spermatophyta</taxon>
        <taxon>Magnoliopsida</taxon>
        <taxon>Amborellales</taxon>
        <taxon>Amborellaceae</taxon>
        <taxon>Amborella</taxon>
    </lineage>
</organism>
<keyword evidence="3" id="KW-1185">Reference proteome</keyword>
<evidence type="ECO:0000256" key="1">
    <source>
        <dbReference type="SAM" id="MobiDB-lite"/>
    </source>
</evidence>
<dbReference type="HOGENOM" id="CLU_2365678_0_0_1"/>
<gene>
    <name evidence="2" type="ORF">AMTR_s04861p00007070</name>
</gene>
<feature type="region of interest" description="Disordered" evidence="1">
    <location>
        <begin position="1"/>
        <end position="30"/>
    </location>
</feature>
<proteinExistence type="predicted"/>
<dbReference type="EMBL" id="KI397073">
    <property type="protein sequence ID" value="ERM96749.1"/>
    <property type="molecule type" value="Genomic_DNA"/>
</dbReference>
<reference evidence="3" key="1">
    <citation type="journal article" date="2013" name="Science">
        <title>The Amborella genome and the evolution of flowering plants.</title>
        <authorList>
            <consortium name="Amborella Genome Project"/>
        </authorList>
    </citation>
    <scope>NUCLEOTIDE SEQUENCE [LARGE SCALE GENOMIC DNA]</scope>
</reference>
<sequence length="96" mass="10134">MEIEEDDEDDSVAVEKGVQEDLEGSQEEESNFYPTMALAAVEEATPLSSIRLDEANPPLLSGGGPFVAIEQDGPHIATMVAAIANDMGMDVNIPTG</sequence>
<feature type="compositionally biased region" description="Acidic residues" evidence="1">
    <location>
        <begin position="20"/>
        <end position="30"/>
    </location>
</feature>
<dbReference type="Gramene" id="ERM96749">
    <property type="protein sequence ID" value="ERM96749"/>
    <property type="gene ID" value="AMTR_s04861p00007070"/>
</dbReference>
<evidence type="ECO:0000313" key="3">
    <source>
        <dbReference type="Proteomes" id="UP000017836"/>
    </source>
</evidence>